<accession>A0A495XEN8</accession>
<evidence type="ECO:0000259" key="1">
    <source>
        <dbReference type="PROSITE" id="PS51186"/>
    </source>
</evidence>
<dbReference type="SUPFAM" id="SSF55729">
    <property type="entry name" value="Acyl-CoA N-acyltransferases (Nat)"/>
    <property type="match status" value="1"/>
</dbReference>
<dbReference type="EMBL" id="RBXR01000001">
    <property type="protein sequence ID" value="RKT70008.1"/>
    <property type="molecule type" value="Genomic_DNA"/>
</dbReference>
<reference evidence="2 3" key="1">
    <citation type="submission" date="2018-10" db="EMBL/GenBank/DDBJ databases">
        <title>Sequencing the genomes of 1000 actinobacteria strains.</title>
        <authorList>
            <person name="Klenk H.-P."/>
        </authorList>
    </citation>
    <scope>NUCLEOTIDE SEQUENCE [LARGE SCALE GENOMIC DNA]</scope>
    <source>
        <strain evidence="2 3">DSM 43911</strain>
    </source>
</reference>
<dbReference type="PROSITE" id="PS51186">
    <property type="entry name" value="GNAT"/>
    <property type="match status" value="1"/>
</dbReference>
<protein>
    <recommendedName>
        <fullName evidence="1">N-acetyltransferase domain-containing protein</fullName>
    </recommendedName>
</protein>
<name>A0A495XEN8_9PSEU</name>
<feature type="domain" description="N-acetyltransferase" evidence="1">
    <location>
        <begin position="111"/>
        <end position="245"/>
    </location>
</feature>
<gene>
    <name evidence="2" type="ORF">DFJ66_3249</name>
</gene>
<organism evidence="2 3">
    <name type="scientific">Saccharothrix variisporea</name>
    <dbReference type="NCBI Taxonomy" id="543527"/>
    <lineage>
        <taxon>Bacteria</taxon>
        <taxon>Bacillati</taxon>
        <taxon>Actinomycetota</taxon>
        <taxon>Actinomycetes</taxon>
        <taxon>Pseudonocardiales</taxon>
        <taxon>Pseudonocardiaceae</taxon>
        <taxon>Saccharothrix</taxon>
    </lineage>
</organism>
<dbReference type="OrthoDB" id="3814600at2"/>
<dbReference type="Proteomes" id="UP000272729">
    <property type="component" value="Unassembled WGS sequence"/>
</dbReference>
<proteinExistence type="predicted"/>
<keyword evidence="3" id="KW-1185">Reference proteome</keyword>
<dbReference type="InterPro" id="IPR016181">
    <property type="entry name" value="Acyl_CoA_acyltransferase"/>
</dbReference>
<dbReference type="AlphaFoldDB" id="A0A495XEN8"/>
<comment type="caution">
    <text evidence="2">The sequence shown here is derived from an EMBL/GenBank/DDBJ whole genome shotgun (WGS) entry which is preliminary data.</text>
</comment>
<dbReference type="Pfam" id="PF00583">
    <property type="entry name" value="Acetyltransf_1"/>
    <property type="match status" value="1"/>
</dbReference>
<dbReference type="GO" id="GO:0016747">
    <property type="term" value="F:acyltransferase activity, transferring groups other than amino-acyl groups"/>
    <property type="evidence" value="ECO:0007669"/>
    <property type="project" value="InterPro"/>
</dbReference>
<evidence type="ECO:0000313" key="3">
    <source>
        <dbReference type="Proteomes" id="UP000272729"/>
    </source>
</evidence>
<evidence type="ECO:0000313" key="2">
    <source>
        <dbReference type="EMBL" id="RKT70008.1"/>
    </source>
</evidence>
<dbReference type="RefSeq" id="WP_121222179.1">
    <property type="nucleotide sequence ID" value="NZ_JBIUBA010000010.1"/>
</dbReference>
<sequence>MLHHIQTALRESVRADSTRVGPFLVRFDADSDDVYSNYAVPEADAEPTDEDVAELVSLFRAKNRVPRLEYIRPVPVLDAALDRAGFTVEREYPVMAVEPDDLRVPDVPGVELVEPVTDDELVAATDVQNAAFGVGSLIREAAIRRQRSMLSKGAVLLMALVDGVPAGAGLAVAPAGGLAQVAGIGVLERFRGRRIGQLITARLSERVFAAGHRPFLETEPDHKVDRVYGPLGYRVIGHSAGVRLT</sequence>
<dbReference type="Gene3D" id="3.40.630.30">
    <property type="match status" value="1"/>
</dbReference>
<dbReference type="InterPro" id="IPR000182">
    <property type="entry name" value="GNAT_dom"/>
</dbReference>